<reference evidence="1" key="1">
    <citation type="journal article" date="2015" name="Proc. Natl. Acad. Sci. U.S.A.">
        <title>Networks of energetic and metabolic interactions define dynamics in microbial communities.</title>
        <authorList>
            <person name="Embree M."/>
            <person name="Liu J.K."/>
            <person name="Al-Bassam M.M."/>
            <person name="Zengler K."/>
        </authorList>
    </citation>
    <scope>NUCLEOTIDE SEQUENCE</scope>
</reference>
<evidence type="ECO:0000313" key="1">
    <source>
        <dbReference type="EMBL" id="KUG19065.1"/>
    </source>
</evidence>
<gene>
    <name evidence="1" type="ORF">ASZ90_011222</name>
</gene>
<protein>
    <submittedName>
        <fullName evidence="1">Uncharacterized protein</fullName>
    </submittedName>
</protein>
<organism evidence="1">
    <name type="scientific">hydrocarbon metagenome</name>
    <dbReference type="NCBI Taxonomy" id="938273"/>
    <lineage>
        <taxon>unclassified sequences</taxon>
        <taxon>metagenomes</taxon>
        <taxon>ecological metagenomes</taxon>
    </lineage>
</organism>
<dbReference type="AlphaFoldDB" id="A0A0W8FDT5"/>
<dbReference type="EMBL" id="LNQE01001332">
    <property type="protein sequence ID" value="KUG19065.1"/>
    <property type="molecule type" value="Genomic_DNA"/>
</dbReference>
<accession>A0A0W8FDT5</accession>
<comment type="caution">
    <text evidence="1">The sequence shown here is derived from an EMBL/GenBank/DDBJ whole genome shotgun (WGS) entry which is preliminary data.</text>
</comment>
<sequence>MEHPKNERYTGEKRREVPERVTCDDDGSYWIKKPGQWSARVSRQLSCPICNSLDFVDLFAVDDVTRFQCLGCGALFAGAAHCDPDGTLIYVAIPEHAISADLWTQKPATRE</sequence>
<proteinExistence type="predicted"/>
<name>A0A0W8FDT5_9ZZZZ</name>